<keyword evidence="1" id="KW-1133">Transmembrane helix</keyword>
<feature type="transmembrane region" description="Helical" evidence="1">
    <location>
        <begin position="212"/>
        <end position="234"/>
    </location>
</feature>
<comment type="caution">
    <text evidence="2">The sequence shown here is derived from an EMBL/GenBank/DDBJ whole genome shotgun (WGS) entry which is preliminary data.</text>
</comment>
<dbReference type="RefSeq" id="WP_179457500.1">
    <property type="nucleotide sequence ID" value="NZ_BAAAPX010000001.1"/>
</dbReference>
<keyword evidence="1" id="KW-0812">Transmembrane</keyword>
<name>A0A852T472_9MICO</name>
<dbReference type="InterPro" id="IPR007136">
    <property type="entry name" value="DUF347"/>
</dbReference>
<keyword evidence="1" id="KW-0472">Membrane</keyword>
<evidence type="ECO:0000313" key="3">
    <source>
        <dbReference type="Proteomes" id="UP000589620"/>
    </source>
</evidence>
<accession>A0A852T472</accession>
<feature type="transmembrane region" description="Helical" evidence="1">
    <location>
        <begin position="39"/>
        <end position="57"/>
    </location>
</feature>
<dbReference type="Proteomes" id="UP000589620">
    <property type="component" value="Unassembled WGS sequence"/>
</dbReference>
<feature type="transmembrane region" description="Helical" evidence="1">
    <location>
        <begin position="150"/>
        <end position="169"/>
    </location>
</feature>
<dbReference type="AlphaFoldDB" id="A0A852T472"/>
<protein>
    <submittedName>
        <fullName evidence="2">Putative membrane-anchored protein</fullName>
    </submittedName>
</protein>
<feature type="transmembrane region" description="Helical" evidence="1">
    <location>
        <begin position="176"/>
        <end position="192"/>
    </location>
</feature>
<keyword evidence="3" id="KW-1185">Reference proteome</keyword>
<evidence type="ECO:0000256" key="1">
    <source>
        <dbReference type="SAM" id="Phobius"/>
    </source>
</evidence>
<gene>
    <name evidence="2" type="ORF">BJ963_003164</name>
</gene>
<dbReference type="Pfam" id="PF03988">
    <property type="entry name" value="DUF347"/>
    <property type="match status" value="4"/>
</dbReference>
<proteinExistence type="predicted"/>
<evidence type="ECO:0000313" key="2">
    <source>
        <dbReference type="EMBL" id="NYD75645.1"/>
    </source>
</evidence>
<feature type="transmembrane region" description="Helical" evidence="1">
    <location>
        <begin position="64"/>
        <end position="85"/>
    </location>
</feature>
<feature type="transmembrane region" description="Helical" evidence="1">
    <location>
        <begin position="128"/>
        <end position="144"/>
    </location>
</feature>
<organism evidence="2 3">
    <name type="scientific">Leifsonia soli</name>
    <dbReference type="NCBI Taxonomy" id="582665"/>
    <lineage>
        <taxon>Bacteria</taxon>
        <taxon>Bacillati</taxon>
        <taxon>Actinomycetota</taxon>
        <taxon>Actinomycetes</taxon>
        <taxon>Micrococcales</taxon>
        <taxon>Microbacteriaceae</taxon>
        <taxon>Leifsonia</taxon>
    </lineage>
</organism>
<feature type="transmembrane region" description="Helical" evidence="1">
    <location>
        <begin position="91"/>
        <end position="112"/>
    </location>
</feature>
<sequence>MRNKVPAVTALFWVTKLLTTAVGETTSDFLVKTIDPVLAVAGAFVVFAAALILQLVVRRYIPWVYWLAVLMVAVFGTMVADVLHVELGVPYLASTIVFAVVLAAVFVLWYATQRTLSVHSVDTHARELFYWCAVLATFALGTALGDLAAVTFGLGYFASALVFGILFAVPGIAYRWWGLGATAAFWTAYVMTRPFGASIADGLAVPHARGGLALGTGPVSLVLFAAIAVCVGVLSRRPRSSRERAQGALGDALE</sequence>
<dbReference type="EMBL" id="JACCBJ010000001">
    <property type="protein sequence ID" value="NYD75645.1"/>
    <property type="molecule type" value="Genomic_DNA"/>
</dbReference>
<reference evidence="2 3" key="1">
    <citation type="submission" date="2020-07" db="EMBL/GenBank/DDBJ databases">
        <title>Sequencing the genomes of 1000 actinobacteria strains.</title>
        <authorList>
            <person name="Klenk H.-P."/>
        </authorList>
    </citation>
    <scope>NUCLEOTIDE SEQUENCE [LARGE SCALE GENOMIC DNA]</scope>
    <source>
        <strain evidence="2 3">DSM 23871</strain>
    </source>
</reference>